<dbReference type="EMBL" id="CASHTH010001467">
    <property type="protein sequence ID" value="CAI8015816.1"/>
    <property type="molecule type" value="Genomic_DNA"/>
</dbReference>
<dbReference type="Proteomes" id="UP001174909">
    <property type="component" value="Unassembled WGS sequence"/>
</dbReference>
<keyword evidence="2" id="KW-1185">Reference proteome</keyword>
<sequence length="36" mass="4486">MNLSPSKHLLKVEEKMHFRSKKMQADHRRHRRRMGE</sequence>
<evidence type="ECO:0000313" key="1">
    <source>
        <dbReference type="EMBL" id="CAI8015816.1"/>
    </source>
</evidence>
<accession>A0AA35RT38</accession>
<organism evidence="1 2">
    <name type="scientific">Geodia barretti</name>
    <name type="common">Barrett's horny sponge</name>
    <dbReference type="NCBI Taxonomy" id="519541"/>
    <lineage>
        <taxon>Eukaryota</taxon>
        <taxon>Metazoa</taxon>
        <taxon>Porifera</taxon>
        <taxon>Demospongiae</taxon>
        <taxon>Heteroscleromorpha</taxon>
        <taxon>Tetractinellida</taxon>
        <taxon>Astrophorina</taxon>
        <taxon>Geodiidae</taxon>
        <taxon>Geodia</taxon>
    </lineage>
</organism>
<dbReference type="AlphaFoldDB" id="A0AA35RT38"/>
<proteinExistence type="predicted"/>
<comment type="caution">
    <text evidence="1">The sequence shown here is derived from an EMBL/GenBank/DDBJ whole genome shotgun (WGS) entry which is preliminary data.</text>
</comment>
<protein>
    <submittedName>
        <fullName evidence="1">Uncharacterized protein</fullName>
    </submittedName>
</protein>
<name>A0AA35RT38_GEOBA</name>
<evidence type="ECO:0000313" key="2">
    <source>
        <dbReference type="Proteomes" id="UP001174909"/>
    </source>
</evidence>
<reference evidence="1" key="1">
    <citation type="submission" date="2023-03" db="EMBL/GenBank/DDBJ databases">
        <authorList>
            <person name="Steffen K."/>
            <person name="Cardenas P."/>
        </authorList>
    </citation>
    <scope>NUCLEOTIDE SEQUENCE</scope>
</reference>
<gene>
    <name evidence="1" type="ORF">GBAR_LOCUS9775</name>
</gene>